<sequence>MSQKKKRSDFLEGEKEILEVAYEGGIKKNTSKNCQDAIKSVAERLSCSEDRVKMWIGNRNSKVKGPGGAKIPPMTRYTRGPSAYNIIANTVERVTKAGVQVTVFVSKFDVNFETAIAESIHQSPTETAESRKNTMEQTLNMSMQSINSALTDNDNDVNVVATVMDKSNSEIVDVRETPINKCTSTVADNTQQMELTLWKHHIDKVVVGKTYHFTNLSTRFFHTYTSSTDINDHEDLLVIADNQEE</sequence>
<keyword evidence="1" id="KW-0539">Nucleus</keyword>
<keyword evidence="1" id="KW-0238">DNA-binding</keyword>
<keyword evidence="4" id="KW-1185">Reference proteome</keyword>
<dbReference type="PROSITE" id="PS50071">
    <property type="entry name" value="HOMEOBOX_2"/>
    <property type="match status" value="1"/>
</dbReference>
<dbReference type="InterPro" id="IPR012340">
    <property type="entry name" value="NA-bd_OB-fold"/>
</dbReference>
<reference evidence="3" key="1">
    <citation type="submission" date="2021-03" db="EMBL/GenBank/DDBJ databases">
        <authorList>
            <person name="Bekaert M."/>
        </authorList>
    </citation>
    <scope>NUCLEOTIDE SEQUENCE</scope>
</reference>
<proteinExistence type="predicted"/>
<evidence type="ECO:0000259" key="2">
    <source>
        <dbReference type="PROSITE" id="PS50071"/>
    </source>
</evidence>
<dbReference type="EMBL" id="CAJPWZ010002399">
    <property type="protein sequence ID" value="CAG2237641.1"/>
    <property type="molecule type" value="Genomic_DNA"/>
</dbReference>
<dbReference type="Gene3D" id="1.10.10.60">
    <property type="entry name" value="Homeodomain-like"/>
    <property type="match status" value="1"/>
</dbReference>
<comment type="caution">
    <text evidence="3">The sequence shown here is derived from an EMBL/GenBank/DDBJ whole genome shotgun (WGS) entry which is preliminary data.</text>
</comment>
<dbReference type="SUPFAM" id="SSF46689">
    <property type="entry name" value="Homeodomain-like"/>
    <property type="match status" value="1"/>
</dbReference>
<dbReference type="SUPFAM" id="SSF50249">
    <property type="entry name" value="Nucleic acid-binding proteins"/>
    <property type="match status" value="1"/>
</dbReference>
<dbReference type="AlphaFoldDB" id="A0A8S3U679"/>
<evidence type="ECO:0000313" key="3">
    <source>
        <dbReference type="EMBL" id="CAG2237641.1"/>
    </source>
</evidence>
<dbReference type="Proteomes" id="UP000683360">
    <property type="component" value="Unassembled WGS sequence"/>
</dbReference>
<keyword evidence="1" id="KW-0371">Homeobox</keyword>
<dbReference type="InterPro" id="IPR001356">
    <property type="entry name" value="HD"/>
</dbReference>
<dbReference type="GO" id="GO:0005634">
    <property type="term" value="C:nucleus"/>
    <property type="evidence" value="ECO:0007669"/>
    <property type="project" value="UniProtKB-SubCell"/>
</dbReference>
<dbReference type="Gene3D" id="2.40.50.140">
    <property type="entry name" value="Nucleic acid-binding proteins"/>
    <property type="match status" value="1"/>
</dbReference>
<gene>
    <name evidence="3" type="ORF">MEDL_50086</name>
</gene>
<name>A0A8S3U679_MYTED</name>
<evidence type="ECO:0000313" key="4">
    <source>
        <dbReference type="Proteomes" id="UP000683360"/>
    </source>
</evidence>
<accession>A0A8S3U679</accession>
<protein>
    <recommendedName>
        <fullName evidence="2">Homeobox domain-containing protein</fullName>
    </recommendedName>
</protein>
<dbReference type="GO" id="GO:0003677">
    <property type="term" value="F:DNA binding"/>
    <property type="evidence" value="ECO:0007669"/>
    <property type="project" value="UniProtKB-UniRule"/>
</dbReference>
<evidence type="ECO:0000256" key="1">
    <source>
        <dbReference type="PROSITE-ProRule" id="PRU00108"/>
    </source>
</evidence>
<comment type="subcellular location">
    <subcellularLocation>
        <location evidence="1">Nucleus</location>
    </subcellularLocation>
</comment>
<dbReference type="OrthoDB" id="6206139at2759"/>
<feature type="DNA-binding region" description="Homeobox" evidence="1">
    <location>
        <begin position="3"/>
        <end position="67"/>
    </location>
</feature>
<organism evidence="3 4">
    <name type="scientific">Mytilus edulis</name>
    <name type="common">Blue mussel</name>
    <dbReference type="NCBI Taxonomy" id="6550"/>
    <lineage>
        <taxon>Eukaryota</taxon>
        <taxon>Metazoa</taxon>
        <taxon>Spiralia</taxon>
        <taxon>Lophotrochozoa</taxon>
        <taxon>Mollusca</taxon>
        <taxon>Bivalvia</taxon>
        <taxon>Autobranchia</taxon>
        <taxon>Pteriomorphia</taxon>
        <taxon>Mytilida</taxon>
        <taxon>Mytiloidea</taxon>
        <taxon>Mytilidae</taxon>
        <taxon>Mytilinae</taxon>
        <taxon>Mytilus</taxon>
    </lineage>
</organism>
<dbReference type="InterPro" id="IPR009057">
    <property type="entry name" value="Homeodomain-like_sf"/>
</dbReference>
<feature type="domain" description="Homeobox" evidence="2">
    <location>
        <begin position="1"/>
        <end position="66"/>
    </location>
</feature>